<dbReference type="RefSeq" id="WP_189061941.1">
    <property type="nucleotide sequence ID" value="NZ_BMMK01000057.1"/>
</dbReference>
<proteinExistence type="predicted"/>
<dbReference type="AlphaFoldDB" id="A0A8J3FXU1"/>
<organism evidence="1 2">
    <name type="scientific">Longimycelium tulufanense</name>
    <dbReference type="NCBI Taxonomy" id="907463"/>
    <lineage>
        <taxon>Bacteria</taxon>
        <taxon>Bacillati</taxon>
        <taxon>Actinomycetota</taxon>
        <taxon>Actinomycetes</taxon>
        <taxon>Pseudonocardiales</taxon>
        <taxon>Pseudonocardiaceae</taxon>
        <taxon>Longimycelium</taxon>
    </lineage>
</organism>
<keyword evidence="2" id="KW-1185">Reference proteome</keyword>
<gene>
    <name evidence="1" type="ORF">GCM10012275_61470</name>
</gene>
<evidence type="ECO:0000313" key="2">
    <source>
        <dbReference type="Proteomes" id="UP000637578"/>
    </source>
</evidence>
<reference evidence="1" key="1">
    <citation type="journal article" date="2014" name="Int. J. Syst. Evol. Microbiol.">
        <title>Complete genome sequence of Corynebacterium casei LMG S-19264T (=DSM 44701T), isolated from a smear-ripened cheese.</title>
        <authorList>
            <consortium name="US DOE Joint Genome Institute (JGI-PGF)"/>
            <person name="Walter F."/>
            <person name="Albersmeier A."/>
            <person name="Kalinowski J."/>
            <person name="Ruckert C."/>
        </authorList>
    </citation>
    <scope>NUCLEOTIDE SEQUENCE</scope>
    <source>
        <strain evidence="1">CGMCC 4.5737</strain>
    </source>
</reference>
<protein>
    <submittedName>
        <fullName evidence="1">Uncharacterized protein</fullName>
    </submittedName>
</protein>
<accession>A0A8J3FXU1</accession>
<sequence>MNAQDPQPQQLTLFPDLPPVPVRPARRARRGRSLLTVAPQGTPPSLQAVRDVMWLVRTSRIVFTYTGDVLYMSWEGRRSPASAAHADTLRWLDRQGRLWWGWGTEYGFPRLTRPAERWRTRLAERWPSDDTNREHAALDQKMRALGYIRRDKLLTLLPTPNAGHARRAA</sequence>
<dbReference type="EMBL" id="BMMK01000057">
    <property type="protein sequence ID" value="GGM82606.1"/>
    <property type="molecule type" value="Genomic_DNA"/>
</dbReference>
<name>A0A8J3FXU1_9PSEU</name>
<comment type="caution">
    <text evidence="1">The sequence shown here is derived from an EMBL/GenBank/DDBJ whole genome shotgun (WGS) entry which is preliminary data.</text>
</comment>
<reference evidence="1" key="2">
    <citation type="submission" date="2020-09" db="EMBL/GenBank/DDBJ databases">
        <authorList>
            <person name="Sun Q."/>
            <person name="Zhou Y."/>
        </authorList>
    </citation>
    <scope>NUCLEOTIDE SEQUENCE</scope>
    <source>
        <strain evidence="1">CGMCC 4.5737</strain>
    </source>
</reference>
<evidence type="ECO:0000313" key="1">
    <source>
        <dbReference type="EMBL" id="GGM82606.1"/>
    </source>
</evidence>
<dbReference type="Proteomes" id="UP000637578">
    <property type="component" value="Unassembled WGS sequence"/>
</dbReference>